<evidence type="ECO:0000313" key="2">
    <source>
        <dbReference type="Proteomes" id="UP001139369"/>
    </source>
</evidence>
<dbReference type="Gene3D" id="3.20.20.240">
    <property type="entry name" value="Methylmalonyl-CoA mutase"/>
    <property type="match status" value="1"/>
</dbReference>
<dbReference type="Proteomes" id="UP001139369">
    <property type="component" value="Unassembled WGS sequence"/>
</dbReference>
<evidence type="ECO:0008006" key="3">
    <source>
        <dbReference type="Google" id="ProtNLM"/>
    </source>
</evidence>
<name>A0A9X1VLK2_9FLAO</name>
<dbReference type="RefSeq" id="WP_242177494.1">
    <property type="nucleotide sequence ID" value="NZ_JAKQYM010000002.1"/>
</dbReference>
<protein>
    <recommendedName>
        <fullName evidence="3">Cobalamin-binding protein</fullName>
    </recommendedName>
</protein>
<keyword evidence="2" id="KW-1185">Reference proteome</keyword>
<comment type="caution">
    <text evidence="1">The sequence shown here is derived from an EMBL/GenBank/DDBJ whole genome shotgun (WGS) entry which is preliminary data.</text>
</comment>
<dbReference type="GO" id="GO:0003824">
    <property type="term" value="F:catalytic activity"/>
    <property type="evidence" value="ECO:0007669"/>
    <property type="project" value="InterPro"/>
</dbReference>
<accession>A0A9X1VLK2</accession>
<organism evidence="1 2">
    <name type="scientific">Polaribacter marinus</name>
    <dbReference type="NCBI Taxonomy" id="2916838"/>
    <lineage>
        <taxon>Bacteria</taxon>
        <taxon>Pseudomonadati</taxon>
        <taxon>Bacteroidota</taxon>
        <taxon>Flavobacteriia</taxon>
        <taxon>Flavobacteriales</taxon>
        <taxon>Flavobacteriaceae</taxon>
    </lineage>
</organism>
<dbReference type="AlphaFoldDB" id="A0A9X1VLK2"/>
<sequence length="620" mass="71185">MEYYIEDNDVFGLIRPENDIHTLGISTFGKIIEDCGYKVVIGNAIIAKAVADISDIHNLSLLEKWIFKNNITILGFSYRLDPKDAQTNFGKVYYFLKDKLLLAELGGPIKSVHFAGLPEACKKIKQEYNNKVSVFIGDETQLETLKKFNVPENKIPTELMKGSKYDDARMDFSQDLILSRKYNFVTPPKRIQYPSYGSFKDTLVEKITYNKKESNLPLMRVHVGPYNSNYEEVKKEFHNWLKTLSETKFLDIVSVGSSQLSQSDFGTDWKDKPNGGGVPINSEEDLYKIWEASRPMLVRTYSGTRETQKMAKIYERTINISWHALSFWWFNKIDGRGPHNVLTNLINHIETLKIIALYNKPFEPNIPHHFSFRGGDDYTYILSAYLAAITAKKHGIKYFVLQIMLNTPKYTLGIQDLAKARALLKLVRELEDKNFTVFLQPRAGLDYFSPDLEKARMQLASVTAMMDDIEPENPKSPDIIHVVSYCEAVELATPKIINESIQITTLALKEYRKLKKAGHIDNMINNKDVNTRTEDLYQSVKKIRAIIEENVMNPYSAQGLYEIFKKGVFAVPYLWEGKEEFKDAIKWKTGLYNGGIHVLDDQGKPIDPVKRISNIFLENK</sequence>
<reference evidence="1" key="1">
    <citation type="submission" date="2022-02" db="EMBL/GenBank/DDBJ databases">
        <title>Polaribacter sp. MSW13, isolated from seawater.</title>
        <authorList>
            <person name="Kristyanto S."/>
            <person name="Jung J."/>
            <person name="Jeon C.O."/>
        </authorList>
    </citation>
    <scope>NUCLEOTIDE SEQUENCE</scope>
    <source>
        <strain evidence="1">MSW13</strain>
    </source>
</reference>
<dbReference type="GO" id="GO:0031419">
    <property type="term" value="F:cobalamin binding"/>
    <property type="evidence" value="ECO:0007669"/>
    <property type="project" value="InterPro"/>
</dbReference>
<proteinExistence type="predicted"/>
<dbReference type="SUPFAM" id="SSF51703">
    <property type="entry name" value="Cobalamin (vitamin B12)-dependent enzymes"/>
    <property type="match status" value="1"/>
</dbReference>
<evidence type="ECO:0000313" key="1">
    <source>
        <dbReference type="EMBL" id="MCI2228381.1"/>
    </source>
</evidence>
<dbReference type="EMBL" id="JAKQYM010000002">
    <property type="protein sequence ID" value="MCI2228381.1"/>
    <property type="molecule type" value="Genomic_DNA"/>
</dbReference>
<dbReference type="InterPro" id="IPR016176">
    <property type="entry name" value="Cbl-dep_enz_cat"/>
</dbReference>
<gene>
    <name evidence="1" type="ORF">MC378_04320</name>
</gene>